<feature type="transmembrane region" description="Helical" evidence="1">
    <location>
        <begin position="194"/>
        <end position="213"/>
    </location>
</feature>
<dbReference type="RefSeq" id="WP_060936838.1">
    <property type="nucleotide sequence ID" value="NZ_JASOZP010000016.1"/>
</dbReference>
<feature type="transmembrane region" description="Helical" evidence="1">
    <location>
        <begin position="134"/>
        <end position="157"/>
    </location>
</feature>
<feature type="transmembrane region" description="Helical" evidence="1">
    <location>
        <begin position="34"/>
        <end position="53"/>
    </location>
</feature>
<organism evidence="2 4">
    <name type="scientific">Aerococcus christensenii</name>
    <dbReference type="NCBI Taxonomy" id="87541"/>
    <lineage>
        <taxon>Bacteria</taxon>
        <taxon>Bacillati</taxon>
        <taxon>Bacillota</taxon>
        <taxon>Bacilli</taxon>
        <taxon>Lactobacillales</taxon>
        <taxon>Aerococcaceae</taxon>
        <taxon>Aerococcus</taxon>
    </lineage>
</organism>
<gene>
    <name evidence="3" type="ORF">CYJ27_06365</name>
    <name evidence="2" type="ORF">HMPREF3187_00930</name>
</gene>
<dbReference type="EMBL" id="PKGZ01000005">
    <property type="protein sequence ID" value="PKY91069.1"/>
    <property type="molecule type" value="Genomic_DNA"/>
</dbReference>
<reference evidence="3 5" key="2">
    <citation type="submission" date="2017-12" db="EMBL/GenBank/DDBJ databases">
        <title>Phylogenetic diversity of female urinary microbiome.</title>
        <authorList>
            <person name="Thomas-White K."/>
            <person name="Wolfe A.J."/>
        </authorList>
    </citation>
    <scope>NUCLEOTIDE SEQUENCE [LARGE SCALE GENOMIC DNA]</scope>
    <source>
        <strain evidence="3 5">UMB0844</strain>
    </source>
</reference>
<dbReference type="STRING" id="87541.AWM71_03930"/>
<dbReference type="EMBL" id="LSCQ01000045">
    <property type="protein sequence ID" value="KXB36289.1"/>
    <property type="molecule type" value="Genomic_DNA"/>
</dbReference>
<accession>A0A133XZA2</accession>
<sequence length="221" mass="25419">MQAIFETVFDVCYLSMVIFLGIKMIKKSKSNRQFFLYGVMAVVLGIGDAFHLLPRAVALNTTGLAYYSSALGIGKCVTSVTMTLFYLLFYYVWRERYQMRGRHVLTGMVWGISLIRILLVVLPQNEWLSAHPPLVWGIYRNIPFVLLGGCIMTLFYKSVKANKADHFKWIWLTILLSFIFYLPVVLFSEQLPPIGALMIPKTCAYVWAVWIGYKTMNKELD</sequence>
<reference evidence="2 4" key="1">
    <citation type="submission" date="2016-01" db="EMBL/GenBank/DDBJ databases">
        <authorList>
            <person name="Oliw E.H."/>
        </authorList>
    </citation>
    <scope>NUCLEOTIDE SEQUENCE [LARGE SCALE GENOMIC DNA]</scope>
    <source>
        <strain evidence="2 4">KA00635</strain>
    </source>
</reference>
<evidence type="ECO:0000256" key="1">
    <source>
        <dbReference type="SAM" id="Phobius"/>
    </source>
</evidence>
<dbReference type="Proteomes" id="UP000070422">
    <property type="component" value="Unassembled WGS sequence"/>
</dbReference>
<evidence type="ECO:0000313" key="5">
    <source>
        <dbReference type="Proteomes" id="UP000234775"/>
    </source>
</evidence>
<dbReference type="AlphaFoldDB" id="A0A133XZA2"/>
<keyword evidence="5" id="KW-1185">Reference proteome</keyword>
<feature type="transmembrane region" description="Helical" evidence="1">
    <location>
        <begin position="65"/>
        <end position="92"/>
    </location>
</feature>
<evidence type="ECO:0000313" key="2">
    <source>
        <dbReference type="EMBL" id="KXB36289.1"/>
    </source>
</evidence>
<feature type="transmembrane region" description="Helical" evidence="1">
    <location>
        <begin position="6"/>
        <end position="22"/>
    </location>
</feature>
<keyword evidence="1" id="KW-0472">Membrane</keyword>
<protein>
    <submittedName>
        <fullName evidence="2">Uncharacterized protein</fullName>
    </submittedName>
</protein>
<evidence type="ECO:0000313" key="3">
    <source>
        <dbReference type="EMBL" id="PKY91069.1"/>
    </source>
</evidence>
<name>A0A133XZA2_9LACT</name>
<keyword evidence="1" id="KW-0812">Transmembrane</keyword>
<feature type="transmembrane region" description="Helical" evidence="1">
    <location>
        <begin position="169"/>
        <end position="188"/>
    </location>
</feature>
<dbReference type="Proteomes" id="UP000234775">
    <property type="component" value="Unassembled WGS sequence"/>
</dbReference>
<proteinExistence type="predicted"/>
<evidence type="ECO:0000313" key="4">
    <source>
        <dbReference type="Proteomes" id="UP000070422"/>
    </source>
</evidence>
<dbReference type="PATRIC" id="fig|87541.4.peg.919"/>
<comment type="caution">
    <text evidence="2">The sequence shown here is derived from an EMBL/GenBank/DDBJ whole genome shotgun (WGS) entry which is preliminary data.</text>
</comment>
<keyword evidence="1" id="KW-1133">Transmembrane helix</keyword>
<feature type="transmembrane region" description="Helical" evidence="1">
    <location>
        <begin position="104"/>
        <end position="122"/>
    </location>
</feature>
<dbReference type="OrthoDB" id="1644899at2"/>